<dbReference type="AlphaFoldDB" id="A0A154L7C7"/>
<gene>
    <name evidence="1" type="ORF">AUP42_15895</name>
</gene>
<organism evidence="1 2">
    <name type="scientific">Thalassospira lucentensis</name>
    <dbReference type="NCBI Taxonomy" id="168935"/>
    <lineage>
        <taxon>Bacteria</taxon>
        <taxon>Pseudomonadati</taxon>
        <taxon>Pseudomonadota</taxon>
        <taxon>Alphaproteobacteria</taxon>
        <taxon>Rhodospirillales</taxon>
        <taxon>Thalassospiraceae</taxon>
        <taxon>Thalassospira</taxon>
    </lineage>
</organism>
<evidence type="ECO:0000313" key="2">
    <source>
        <dbReference type="Proteomes" id="UP000076335"/>
    </source>
</evidence>
<dbReference type="EMBL" id="LPVY01000006">
    <property type="protein sequence ID" value="KZB66328.1"/>
    <property type="molecule type" value="Genomic_DNA"/>
</dbReference>
<protein>
    <recommendedName>
        <fullName evidence="3">DUF2867 domain-containing protein</fullName>
    </recommendedName>
</protein>
<sequence>MPEFTPRDNEIYHCCRVTIGARSPPKKLIQADRKDTFLPYAMAVPISLPHPAMVDADWADSFAITIDDPDITPERAAQKIMDGRPVWMGYLLALRNAMVRPLGLKTAPEPDADVIGLFPVIERGDDFIVLGMDDRHLDFRLTVEVEKFQCGQTVIRSSTLIRRHNMLGRMYLGTIMPFHKAIVPAMLNGAFASR</sequence>
<dbReference type="InterPro" id="IPR021295">
    <property type="entry name" value="DUF2867"/>
</dbReference>
<name>A0A154L7C7_9PROT</name>
<dbReference type="Proteomes" id="UP000076335">
    <property type="component" value="Unassembled WGS sequence"/>
</dbReference>
<comment type="caution">
    <text evidence="1">The sequence shown here is derived from an EMBL/GenBank/DDBJ whole genome shotgun (WGS) entry which is preliminary data.</text>
</comment>
<evidence type="ECO:0000313" key="1">
    <source>
        <dbReference type="EMBL" id="KZB66328.1"/>
    </source>
</evidence>
<proteinExistence type="predicted"/>
<dbReference type="Pfam" id="PF11066">
    <property type="entry name" value="DUF2867"/>
    <property type="match status" value="1"/>
</dbReference>
<reference evidence="1 2" key="1">
    <citation type="submission" date="2015-12" db="EMBL/GenBank/DDBJ databases">
        <title>Genome sequence of Thalassospira lucentensis MCCC 1A02072.</title>
        <authorList>
            <person name="Lu L."/>
            <person name="Lai Q."/>
            <person name="Shao Z."/>
            <person name="Qian P."/>
        </authorList>
    </citation>
    <scope>NUCLEOTIDE SEQUENCE [LARGE SCALE GENOMIC DNA]</scope>
    <source>
        <strain evidence="1 2">MCCC 1A02072</strain>
    </source>
</reference>
<dbReference type="OrthoDB" id="7058586at2"/>
<accession>A0A154L7C7</accession>
<evidence type="ECO:0008006" key="3">
    <source>
        <dbReference type="Google" id="ProtNLM"/>
    </source>
</evidence>